<gene>
    <name evidence="2" type="primary">ORF62277</name>
</gene>
<feature type="signal peptide" evidence="1">
    <location>
        <begin position="1"/>
        <end position="26"/>
    </location>
</feature>
<evidence type="ECO:0000256" key="1">
    <source>
        <dbReference type="SAM" id="SignalP"/>
    </source>
</evidence>
<sequence>MEFTLGGGFAMIVCLCLSAITSPVSAKCTGRWQTHACLGGNGKRSSEPSYLHKILSSNDRAHNRVLQNENSEPSEEDLNVSAIQFDVEDVKDAEGDDGNHRQLARITSEIQDFRRYLRALKIQQALREREIEMM</sequence>
<dbReference type="AlphaFoldDB" id="A0A0B6ZFY3"/>
<dbReference type="EMBL" id="HACG01020477">
    <property type="protein sequence ID" value="CEK67342.1"/>
    <property type="molecule type" value="Transcribed_RNA"/>
</dbReference>
<keyword evidence="1" id="KW-0732">Signal</keyword>
<evidence type="ECO:0000313" key="2">
    <source>
        <dbReference type="EMBL" id="CEK67342.1"/>
    </source>
</evidence>
<name>A0A0B6ZFY3_9EUPU</name>
<feature type="chain" id="PRO_5002111097" evidence="1">
    <location>
        <begin position="27"/>
        <end position="134"/>
    </location>
</feature>
<reference evidence="2" key="1">
    <citation type="submission" date="2014-12" db="EMBL/GenBank/DDBJ databases">
        <title>Insight into the proteome of Arion vulgaris.</title>
        <authorList>
            <person name="Aradska J."/>
            <person name="Bulat T."/>
            <person name="Smidak R."/>
            <person name="Sarate P."/>
            <person name="Gangsoo J."/>
            <person name="Sialana F."/>
            <person name="Bilban M."/>
            <person name="Lubec G."/>
        </authorList>
    </citation>
    <scope>NUCLEOTIDE SEQUENCE</scope>
    <source>
        <tissue evidence="2">Skin</tissue>
    </source>
</reference>
<protein>
    <submittedName>
        <fullName evidence="2">Uncharacterized protein</fullName>
    </submittedName>
</protein>
<organism evidence="2">
    <name type="scientific">Arion vulgaris</name>
    <dbReference type="NCBI Taxonomy" id="1028688"/>
    <lineage>
        <taxon>Eukaryota</taxon>
        <taxon>Metazoa</taxon>
        <taxon>Spiralia</taxon>
        <taxon>Lophotrochozoa</taxon>
        <taxon>Mollusca</taxon>
        <taxon>Gastropoda</taxon>
        <taxon>Heterobranchia</taxon>
        <taxon>Euthyneura</taxon>
        <taxon>Panpulmonata</taxon>
        <taxon>Eupulmonata</taxon>
        <taxon>Stylommatophora</taxon>
        <taxon>Helicina</taxon>
        <taxon>Arionoidea</taxon>
        <taxon>Arionidae</taxon>
        <taxon>Arion</taxon>
    </lineage>
</organism>
<proteinExistence type="predicted"/>
<accession>A0A0B6ZFY3</accession>